<organism evidence="1 2">
    <name type="scientific">Salmo trutta</name>
    <name type="common">Brown trout</name>
    <dbReference type="NCBI Taxonomy" id="8032"/>
    <lineage>
        <taxon>Eukaryota</taxon>
        <taxon>Metazoa</taxon>
        <taxon>Chordata</taxon>
        <taxon>Craniata</taxon>
        <taxon>Vertebrata</taxon>
        <taxon>Euteleostomi</taxon>
        <taxon>Actinopterygii</taxon>
        <taxon>Neopterygii</taxon>
        <taxon>Teleostei</taxon>
        <taxon>Protacanthopterygii</taxon>
        <taxon>Salmoniformes</taxon>
        <taxon>Salmonidae</taxon>
        <taxon>Salmoninae</taxon>
        <taxon>Salmo</taxon>
    </lineage>
</organism>
<protein>
    <submittedName>
        <fullName evidence="1">Cyclin-dependent kinase 2-associated protein 1-like</fullName>
    </submittedName>
</protein>
<proteinExistence type="predicted"/>
<reference evidence="1" key="1">
    <citation type="submission" date="2025-08" db="UniProtKB">
        <authorList>
            <consortium name="Ensembl"/>
        </authorList>
    </citation>
    <scope>IDENTIFICATION</scope>
</reference>
<evidence type="ECO:0000313" key="2">
    <source>
        <dbReference type="Proteomes" id="UP000472277"/>
    </source>
</evidence>
<dbReference type="InParanoid" id="A0A674E9Q0"/>
<dbReference type="GeneTree" id="ENSGT00990000213095"/>
<dbReference type="Proteomes" id="UP000472277">
    <property type="component" value="Chromosome 27"/>
</dbReference>
<dbReference type="AlphaFoldDB" id="A0A674E9Q0"/>
<reference evidence="1" key="2">
    <citation type="submission" date="2025-09" db="UniProtKB">
        <authorList>
            <consortium name="Ensembl"/>
        </authorList>
    </citation>
    <scope>IDENTIFICATION</scope>
</reference>
<keyword evidence="2" id="KW-1185">Reference proteome</keyword>
<gene>
    <name evidence="1" type="primary">LOC115164481</name>
</gene>
<sequence length="179" mass="20008">MSLGMSYKPNLHQHVLGTSVNQVAVVHSTSTSISTLQSYRPVVNDYGPPSFSFSQVKTEIVKHVLDDSNASSNVIDYTTHFKCCQMFFCSTKHEFPYRIFLVPFTVSGQFIIYTHLVLGWTSLWLQNSLNSSGHGIVAQLVSRDLTCARKTFPTPLRHQPVPLTPGRMGTWTHAAYAKS</sequence>
<name>A0A674E9Q0_SALTR</name>
<evidence type="ECO:0000313" key="1">
    <source>
        <dbReference type="Ensembl" id="ENSSTUP00000105058.1"/>
    </source>
</evidence>
<accession>A0A674E9Q0</accession>
<dbReference type="Ensembl" id="ENSSTUT00000112656.1">
    <property type="protein sequence ID" value="ENSSTUP00000105058.1"/>
    <property type="gene ID" value="ENSSTUG00000046896.1"/>
</dbReference>